<evidence type="ECO:0000313" key="4">
    <source>
        <dbReference type="Proteomes" id="UP000294325"/>
    </source>
</evidence>
<dbReference type="SUPFAM" id="SSF51182">
    <property type="entry name" value="RmlC-like cupins"/>
    <property type="match status" value="1"/>
</dbReference>
<evidence type="ECO:0000256" key="1">
    <source>
        <dbReference type="SAM" id="SignalP"/>
    </source>
</evidence>
<dbReference type="KEGG" id="nwr:E3U44_17035"/>
<protein>
    <submittedName>
        <fullName evidence="3">Cupin domain-containing protein</fullName>
    </submittedName>
</protein>
<dbReference type="InterPro" id="IPR011051">
    <property type="entry name" value="RmlC_Cupin_sf"/>
</dbReference>
<feature type="signal peptide" evidence="1">
    <location>
        <begin position="1"/>
        <end position="27"/>
    </location>
</feature>
<dbReference type="AlphaFoldDB" id="A0A4P7C4Q7"/>
<dbReference type="Pfam" id="PF07883">
    <property type="entry name" value="Cupin_2"/>
    <property type="match status" value="1"/>
</dbReference>
<sequence>MLTPIRLSFYFTIVFFLLFGFCSFAIAAQDQNKPSPKPLLERTVTLPSKDVKVVVKHMRFPVGFKTPEHTHEGPGPRYIIKGTVKIMEGGETHTYQAGEVFWESGLPMTAENVGTGEAEVVVFELIPTK</sequence>
<keyword evidence="1" id="KW-0732">Signal</keyword>
<organism evidence="3 4">
    <name type="scientific">Nitrosococcus wardiae</name>
    <dbReference type="NCBI Taxonomy" id="1814290"/>
    <lineage>
        <taxon>Bacteria</taxon>
        <taxon>Pseudomonadati</taxon>
        <taxon>Pseudomonadota</taxon>
        <taxon>Gammaproteobacteria</taxon>
        <taxon>Chromatiales</taxon>
        <taxon>Chromatiaceae</taxon>
        <taxon>Nitrosococcus</taxon>
    </lineage>
</organism>
<gene>
    <name evidence="3" type="ORF">E3U44_17035</name>
</gene>
<dbReference type="Gene3D" id="2.60.120.10">
    <property type="entry name" value="Jelly Rolls"/>
    <property type="match status" value="1"/>
</dbReference>
<evidence type="ECO:0000259" key="2">
    <source>
        <dbReference type="Pfam" id="PF07883"/>
    </source>
</evidence>
<dbReference type="InterPro" id="IPR013096">
    <property type="entry name" value="Cupin_2"/>
</dbReference>
<dbReference type="InterPro" id="IPR014710">
    <property type="entry name" value="RmlC-like_jellyroll"/>
</dbReference>
<evidence type="ECO:0000313" key="3">
    <source>
        <dbReference type="EMBL" id="QBQ56634.1"/>
    </source>
</evidence>
<proteinExistence type="predicted"/>
<dbReference type="EMBL" id="CP038033">
    <property type="protein sequence ID" value="QBQ56634.1"/>
    <property type="molecule type" value="Genomic_DNA"/>
</dbReference>
<keyword evidence="4" id="KW-1185">Reference proteome</keyword>
<feature type="domain" description="Cupin type-2" evidence="2">
    <location>
        <begin position="57"/>
        <end position="122"/>
    </location>
</feature>
<reference evidence="3 4" key="1">
    <citation type="submission" date="2019-03" db="EMBL/GenBank/DDBJ databases">
        <title>The genome sequence of Nitrosococcus wardiae strain D1FHST reveals the archetypal metabolic capacity of ammonia-oxidizing Gammaproteobacteria.</title>
        <authorList>
            <person name="Wang L."/>
            <person name="Lim C.K."/>
            <person name="Hanson T.E."/>
            <person name="Dang H."/>
            <person name="Klotz M.G."/>
        </authorList>
    </citation>
    <scope>NUCLEOTIDE SEQUENCE [LARGE SCALE GENOMIC DNA]</scope>
    <source>
        <strain evidence="3 4">D1FHS</strain>
    </source>
</reference>
<dbReference type="OrthoDB" id="541890at2"/>
<name>A0A4P7C4Q7_9GAMM</name>
<accession>A0A4P7C4Q7</accession>
<dbReference type="Proteomes" id="UP000294325">
    <property type="component" value="Chromosome"/>
</dbReference>
<feature type="chain" id="PRO_5020562738" evidence="1">
    <location>
        <begin position="28"/>
        <end position="129"/>
    </location>
</feature>